<proteinExistence type="predicted"/>
<organism evidence="2 3">
    <name type="scientific">Fimbriimonas ginsengisoli</name>
    <dbReference type="NCBI Taxonomy" id="1005039"/>
    <lineage>
        <taxon>Bacteria</taxon>
        <taxon>Bacillati</taxon>
        <taxon>Armatimonadota</taxon>
        <taxon>Fimbriimonadia</taxon>
        <taxon>Fimbriimonadales</taxon>
        <taxon>Fimbriimonadaceae</taxon>
        <taxon>Fimbriimonas</taxon>
    </lineage>
</organism>
<evidence type="ECO:0000256" key="1">
    <source>
        <dbReference type="SAM" id="SignalP"/>
    </source>
</evidence>
<gene>
    <name evidence="2" type="ORF">HYR64_08400</name>
</gene>
<evidence type="ECO:0000313" key="2">
    <source>
        <dbReference type="EMBL" id="MBI1757109.1"/>
    </source>
</evidence>
<reference evidence="2" key="1">
    <citation type="submission" date="2020-07" db="EMBL/GenBank/DDBJ databases">
        <title>Huge and variable diversity of episymbiotic CPR bacteria and DPANN archaea in groundwater ecosystems.</title>
        <authorList>
            <person name="He C.Y."/>
            <person name="Keren R."/>
            <person name="Whittaker M."/>
            <person name="Farag I.F."/>
            <person name="Doudna J."/>
            <person name="Cate J.H.D."/>
            <person name="Banfield J.F."/>
        </authorList>
    </citation>
    <scope>NUCLEOTIDE SEQUENCE</scope>
    <source>
        <strain evidence="2">NC_groundwater_17_Pr7_B-0.1um_64_12</strain>
    </source>
</reference>
<evidence type="ECO:0000313" key="3">
    <source>
        <dbReference type="Proteomes" id="UP000727962"/>
    </source>
</evidence>
<comment type="caution">
    <text evidence="2">The sequence shown here is derived from an EMBL/GenBank/DDBJ whole genome shotgun (WGS) entry which is preliminary data.</text>
</comment>
<dbReference type="EMBL" id="JACOSL010000051">
    <property type="protein sequence ID" value="MBI1757109.1"/>
    <property type="molecule type" value="Genomic_DNA"/>
</dbReference>
<keyword evidence="1" id="KW-0732">Signal</keyword>
<feature type="chain" id="PRO_5036769925" evidence="1">
    <location>
        <begin position="22"/>
        <end position="288"/>
    </location>
</feature>
<name>A0A931PU72_FIMGI</name>
<accession>A0A931PU72</accession>
<feature type="signal peptide" evidence="1">
    <location>
        <begin position="1"/>
        <end position="21"/>
    </location>
</feature>
<protein>
    <submittedName>
        <fullName evidence="2">Uncharacterized protein</fullName>
    </submittedName>
</protein>
<sequence length="288" mass="29232">MKPYKLYLLTGAGIGALVAPALFTRAEARRAPTATSVLEVNTAAQAVSTSAQGTTTVGGTVNVGNTPTVNVGNLPTTTTVAGTVNVGNTPSVSISGTPTVDVGNFPATTSVAGTVGLSAGTSVAISGTPSVNLSGIPTVNVGNGLSMPVGTSYTEHRTPVSYSGVAMIPDGYTTGSDSSIVVPPGMRLFVKSVSIDGQVISTQQIVRVQWRSVTVASALNYEIGFTGLTRSGSEDGAVHWFGNISTDFEVDPGMILRVDVSRGDTGTTGQALVKYVFNGYLDPVPGPC</sequence>
<dbReference type="AlphaFoldDB" id="A0A931PU72"/>
<dbReference type="Proteomes" id="UP000727962">
    <property type="component" value="Unassembled WGS sequence"/>
</dbReference>